<dbReference type="OrthoDB" id="3344688at2759"/>
<gene>
    <name evidence="1" type="ORF">MVEN_00047000</name>
</gene>
<dbReference type="CDD" id="cd09272">
    <property type="entry name" value="RNase_HI_RT_Ty1"/>
    <property type="match status" value="1"/>
</dbReference>
<protein>
    <recommendedName>
        <fullName evidence="3">Polyprotein</fullName>
    </recommendedName>
</protein>
<dbReference type="Proteomes" id="UP000620124">
    <property type="component" value="Unassembled WGS sequence"/>
</dbReference>
<proteinExistence type="predicted"/>
<keyword evidence="2" id="KW-1185">Reference proteome</keyword>
<organism evidence="1 2">
    <name type="scientific">Mycena venus</name>
    <dbReference type="NCBI Taxonomy" id="2733690"/>
    <lineage>
        <taxon>Eukaryota</taxon>
        <taxon>Fungi</taxon>
        <taxon>Dikarya</taxon>
        <taxon>Basidiomycota</taxon>
        <taxon>Agaricomycotina</taxon>
        <taxon>Agaricomycetes</taxon>
        <taxon>Agaricomycetidae</taxon>
        <taxon>Agaricales</taxon>
        <taxon>Marasmiineae</taxon>
        <taxon>Mycenaceae</taxon>
        <taxon>Mycena</taxon>
    </lineage>
</organism>
<reference evidence="1" key="1">
    <citation type="submission" date="2020-05" db="EMBL/GenBank/DDBJ databases">
        <title>Mycena genomes resolve the evolution of fungal bioluminescence.</title>
        <authorList>
            <person name="Tsai I.J."/>
        </authorList>
    </citation>
    <scope>NUCLEOTIDE SEQUENCE</scope>
    <source>
        <strain evidence="1">CCC161011</strain>
    </source>
</reference>
<dbReference type="EMBL" id="JACAZI010000001">
    <property type="protein sequence ID" value="KAF7371896.1"/>
    <property type="molecule type" value="Genomic_DNA"/>
</dbReference>
<accession>A0A8H6Z7R9</accession>
<comment type="caution">
    <text evidence="1">The sequence shown here is derived from an EMBL/GenBank/DDBJ whole genome shotgun (WGS) entry which is preliminary data.</text>
</comment>
<evidence type="ECO:0000313" key="1">
    <source>
        <dbReference type="EMBL" id="KAF7371896.1"/>
    </source>
</evidence>
<evidence type="ECO:0000313" key="2">
    <source>
        <dbReference type="Proteomes" id="UP000620124"/>
    </source>
</evidence>
<dbReference type="AlphaFoldDB" id="A0A8H6Z7R9"/>
<dbReference type="PANTHER" id="PTHR11439">
    <property type="entry name" value="GAG-POL-RELATED RETROTRANSPOSON"/>
    <property type="match status" value="1"/>
</dbReference>
<name>A0A8H6Z7R9_9AGAR</name>
<evidence type="ECO:0008006" key="3">
    <source>
        <dbReference type="Google" id="ProtNLM"/>
    </source>
</evidence>
<sequence length="287" mass="32081">MLRLHQKSYTESILREFGFKKCNSVATPMDPGTRLSPQTDAISIEDAQRVREFPYTAFVGKCMYLSTCTQPDISYTVRELARFMSSYGPSHITAAKHLLRYLKGTASYGIILGGQSETLHPLLKGLTDSDWGMGDTRKSVSGFLIMMGNSPLSWSLKQQAVVALSSCKAKYLASTHCARDILWFRNLFAELGIPQIQPTTLFCDNQGTVACMHDPHAHSKMKHIAICEHFICNCVMKRLIDVMHVSNKENIADLFTKLLHRVLHARWVKMLRLDASQGGVLNGDPAS</sequence>
<dbReference type="PANTHER" id="PTHR11439:SF483">
    <property type="entry name" value="PEPTIDE SYNTHASE GLIP-LIKE, PUTATIVE (AFU_ORTHOLOGUE AFUA_3G12920)-RELATED"/>
    <property type="match status" value="1"/>
</dbReference>